<protein>
    <submittedName>
        <fullName evidence="1">Uncharacterized protein</fullName>
    </submittedName>
</protein>
<dbReference type="Proteomes" id="UP001143910">
    <property type="component" value="Unassembled WGS sequence"/>
</dbReference>
<sequence length="587" mass="64894">MAPVDEEGFGNSPIASPIAQPVLDGLGQLTVGFGMSKYTTRNFWAGLDNEYYTQVDDVKTLLGISGSDLSARGNSHSTNSSGADATVKFCFGNSCDSTEPRHPSPDQVIAYWTTFKNNCDSLVKVLHVPTIEPVILQAAVDQDGMSHGLAALTFAIYFSSVTSLSETECLHLFGVERSQLLQVYKLYTEQALSRAGLLVTHETLVLQAFVIYLASLRSYNDISTVSALTAMAVRLAYNFGLHRDGTHFSLSPFVTEMRRRLWWNIVVLDARACEDSGYETSILHDKTDTKMPLNINDEDITQDMVQFPRPKVGSTDMIFCLERFKAIDTIRRLQETSAGTIGSCGKLHAESSLARKSAWISEYQAELQNVFLEYSDLSKPYNWYIALASRILLSKMWLIAYYPYLGGKACGGLSRDAKDSLFMRAISVIESHLLLCTGEPTRQWSWLCITNVQWYALTFVLSELCERTQGPLVQRAWDAVNATLQLCSSTQSAIGQLRPDEGTSDQNVEGLASTELHPLNRLLGRARLARERGLGSEYSPVTRLSTASCDMETPYDHIVNNPLCNQLDDGMHTWLGEGLAQGGAGSQ</sequence>
<name>A0ACC1NJP1_9HYPO</name>
<gene>
    <name evidence="1" type="ORF">NQ176_g3604</name>
</gene>
<organism evidence="1 2">
    <name type="scientific">Zarea fungicola</name>
    <dbReference type="NCBI Taxonomy" id="93591"/>
    <lineage>
        <taxon>Eukaryota</taxon>
        <taxon>Fungi</taxon>
        <taxon>Dikarya</taxon>
        <taxon>Ascomycota</taxon>
        <taxon>Pezizomycotina</taxon>
        <taxon>Sordariomycetes</taxon>
        <taxon>Hypocreomycetidae</taxon>
        <taxon>Hypocreales</taxon>
        <taxon>Cordycipitaceae</taxon>
        <taxon>Zarea</taxon>
    </lineage>
</organism>
<evidence type="ECO:0000313" key="1">
    <source>
        <dbReference type="EMBL" id="KAJ2978816.1"/>
    </source>
</evidence>
<reference evidence="1" key="1">
    <citation type="submission" date="2022-08" db="EMBL/GenBank/DDBJ databases">
        <title>Genome Sequence of Lecanicillium fungicola.</title>
        <authorList>
            <person name="Buettner E."/>
        </authorList>
    </citation>
    <scope>NUCLEOTIDE SEQUENCE</scope>
    <source>
        <strain evidence="1">Babe33</strain>
    </source>
</reference>
<accession>A0ACC1NJP1</accession>
<evidence type="ECO:0000313" key="2">
    <source>
        <dbReference type="Proteomes" id="UP001143910"/>
    </source>
</evidence>
<dbReference type="EMBL" id="JANJQO010000341">
    <property type="protein sequence ID" value="KAJ2978816.1"/>
    <property type="molecule type" value="Genomic_DNA"/>
</dbReference>
<proteinExistence type="predicted"/>
<keyword evidence="2" id="KW-1185">Reference proteome</keyword>
<comment type="caution">
    <text evidence="1">The sequence shown here is derived from an EMBL/GenBank/DDBJ whole genome shotgun (WGS) entry which is preliminary data.</text>
</comment>